<comment type="caution">
    <text evidence="1">The sequence shown here is derived from an EMBL/GenBank/DDBJ whole genome shotgun (WGS) entry which is preliminary data.</text>
</comment>
<keyword evidence="2" id="KW-1185">Reference proteome</keyword>
<evidence type="ECO:0000313" key="2">
    <source>
        <dbReference type="Proteomes" id="UP000324222"/>
    </source>
</evidence>
<gene>
    <name evidence="1" type="ORF">E2C01_077413</name>
</gene>
<dbReference type="AlphaFoldDB" id="A0A5B7IBE0"/>
<evidence type="ECO:0000313" key="1">
    <source>
        <dbReference type="EMBL" id="MPC82731.1"/>
    </source>
</evidence>
<sequence length="99" mass="10729">MKNGTVPEKPSRALASIPGFPFELIHPADLMSQNEKNMCGFIYVASNQLGGAAKWEPGIEASARDGFSGTVPGNDLHHQSIHYISRMRNMSHSTDSTAD</sequence>
<name>A0A5B7IBE0_PORTR</name>
<dbReference type="EMBL" id="VSRR010060565">
    <property type="protein sequence ID" value="MPC82731.1"/>
    <property type="molecule type" value="Genomic_DNA"/>
</dbReference>
<proteinExistence type="predicted"/>
<dbReference type="Proteomes" id="UP000324222">
    <property type="component" value="Unassembled WGS sequence"/>
</dbReference>
<organism evidence="1 2">
    <name type="scientific">Portunus trituberculatus</name>
    <name type="common">Swimming crab</name>
    <name type="synonym">Neptunus trituberculatus</name>
    <dbReference type="NCBI Taxonomy" id="210409"/>
    <lineage>
        <taxon>Eukaryota</taxon>
        <taxon>Metazoa</taxon>
        <taxon>Ecdysozoa</taxon>
        <taxon>Arthropoda</taxon>
        <taxon>Crustacea</taxon>
        <taxon>Multicrustacea</taxon>
        <taxon>Malacostraca</taxon>
        <taxon>Eumalacostraca</taxon>
        <taxon>Eucarida</taxon>
        <taxon>Decapoda</taxon>
        <taxon>Pleocyemata</taxon>
        <taxon>Brachyura</taxon>
        <taxon>Eubrachyura</taxon>
        <taxon>Portunoidea</taxon>
        <taxon>Portunidae</taxon>
        <taxon>Portuninae</taxon>
        <taxon>Portunus</taxon>
    </lineage>
</organism>
<protein>
    <submittedName>
        <fullName evidence="1">Uncharacterized protein</fullName>
    </submittedName>
</protein>
<reference evidence="1 2" key="1">
    <citation type="submission" date="2019-05" db="EMBL/GenBank/DDBJ databases">
        <title>Another draft genome of Portunus trituberculatus and its Hox gene families provides insights of decapod evolution.</title>
        <authorList>
            <person name="Jeong J.-H."/>
            <person name="Song I."/>
            <person name="Kim S."/>
            <person name="Choi T."/>
            <person name="Kim D."/>
            <person name="Ryu S."/>
            <person name="Kim W."/>
        </authorList>
    </citation>
    <scope>NUCLEOTIDE SEQUENCE [LARGE SCALE GENOMIC DNA]</scope>
    <source>
        <tissue evidence="1">Muscle</tissue>
    </source>
</reference>
<accession>A0A5B7IBE0</accession>